<proteinExistence type="inferred from homology"/>
<feature type="chain" id="PRO_5039906041" description="Serpin domain-containing protein" evidence="2">
    <location>
        <begin position="20"/>
        <end position="462"/>
    </location>
</feature>
<dbReference type="GO" id="GO:0016525">
    <property type="term" value="P:negative regulation of angiogenesis"/>
    <property type="evidence" value="ECO:0007669"/>
    <property type="project" value="TreeGrafter"/>
</dbReference>
<dbReference type="Gene3D" id="2.30.39.10">
    <property type="entry name" value="Alpha-1-antitrypsin, domain 1"/>
    <property type="match status" value="1"/>
</dbReference>
<protein>
    <recommendedName>
        <fullName evidence="3">Serpin domain-containing protein</fullName>
    </recommendedName>
</protein>
<dbReference type="InterPro" id="IPR042185">
    <property type="entry name" value="Serpin_sf_2"/>
</dbReference>
<dbReference type="PANTHER" id="PTHR11461">
    <property type="entry name" value="SERINE PROTEASE INHIBITOR, SERPIN"/>
    <property type="match status" value="1"/>
</dbReference>
<dbReference type="GO" id="GO:0004867">
    <property type="term" value="F:serine-type endopeptidase inhibitor activity"/>
    <property type="evidence" value="ECO:0007669"/>
    <property type="project" value="InterPro"/>
</dbReference>
<dbReference type="PROSITE" id="PS00284">
    <property type="entry name" value="SERPIN"/>
    <property type="match status" value="1"/>
</dbReference>
<dbReference type="AlphaFoldDB" id="A0A8C1CS18"/>
<accession>A0A8C1CS18</accession>
<keyword evidence="5" id="KW-1185">Reference proteome</keyword>
<dbReference type="SMART" id="SM00093">
    <property type="entry name" value="SERPIN"/>
    <property type="match status" value="1"/>
</dbReference>
<reference evidence="4" key="1">
    <citation type="submission" date="2025-08" db="UniProtKB">
        <authorList>
            <consortium name="Ensembl"/>
        </authorList>
    </citation>
    <scope>IDENTIFICATION</scope>
</reference>
<evidence type="ECO:0000256" key="1">
    <source>
        <dbReference type="RuleBase" id="RU000411"/>
    </source>
</evidence>
<dbReference type="InterPro" id="IPR042178">
    <property type="entry name" value="Serpin_sf_1"/>
</dbReference>
<dbReference type="InterPro" id="IPR000215">
    <property type="entry name" value="Serpin_fam"/>
</dbReference>
<comment type="similarity">
    <text evidence="1">Belongs to the serpin family.</text>
</comment>
<dbReference type="Ensembl" id="ENSCCRT00000056515.2">
    <property type="protein sequence ID" value="ENSCCRP00000052134.2"/>
    <property type="gene ID" value="ENSCCRG00000027902.2"/>
</dbReference>
<organism evidence="4 5">
    <name type="scientific">Cyprinus carpio carpio</name>
    <dbReference type="NCBI Taxonomy" id="630221"/>
    <lineage>
        <taxon>Eukaryota</taxon>
        <taxon>Metazoa</taxon>
        <taxon>Chordata</taxon>
        <taxon>Craniata</taxon>
        <taxon>Vertebrata</taxon>
        <taxon>Euteleostomi</taxon>
        <taxon>Actinopterygii</taxon>
        <taxon>Neopterygii</taxon>
        <taxon>Teleostei</taxon>
        <taxon>Ostariophysi</taxon>
        <taxon>Cypriniformes</taxon>
        <taxon>Cyprinidae</taxon>
        <taxon>Cyprininae</taxon>
        <taxon>Cyprinus</taxon>
    </lineage>
</organism>
<evidence type="ECO:0000313" key="4">
    <source>
        <dbReference type="Ensembl" id="ENSCCRP00000052134.2"/>
    </source>
</evidence>
<keyword evidence="2" id="KW-0732">Signal</keyword>
<dbReference type="PANTHER" id="PTHR11461:SF84">
    <property type="entry name" value="PIGMENT EPITHELIUM-DERIVED FACTOR"/>
    <property type="match status" value="1"/>
</dbReference>
<dbReference type="InterPro" id="IPR023796">
    <property type="entry name" value="Serpin_dom"/>
</dbReference>
<feature type="domain" description="Serpin" evidence="3">
    <location>
        <begin position="53"/>
        <end position="402"/>
    </location>
</feature>
<dbReference type="Proteomes" id="UP001108240">
    <property type="component" value="Unplaced"/>
</dbReference>
<dbReference type="Gene3D" id="3.30.497.10">
    <property type="entry name" value="Antithrombin, subunit I, domain 2"/>
    <property type="match status" value="1"/>
</dbReference>
<sequence length="462" mass="51606">MRKVVVLFGLWSLLSLSHAQLRDTAEAEGEEEVVELFTTPRTKLAAATSDFGFNLFRQLAARDPKASVFLSPMSISAAFTQLSMGASERAEKQIYRALRYHTLQDSQLHDTLRDLLSSLRSSAKGFKSADRILLAKKLRLRLEYINSVEKQYGVRPQTFVAGARDLKAVNDWFKQQTGGKVEQVVPSLSRNTAVLPVGAAFLKGKWITRFSKANKMEKFQRDGEAPALIPMMEQENYPVKMGIDPDLGCTIAQVPMEDGISMYFFLPDEVTQNLTLIEEALTAEFVQDLSNTLHAVQVLLTLPVIRLSYSTDLLPSLSDLGLSEWLAETDLVKITNQPVKLNAVHHKVVMETAPEGTEYASTTPTVNGQSLALTYRVDRPFLFLVRDEPSGALLFIGKVLNPRDIGRVLKKSKKVLNSSLKILQKPCLRISLDKGVCRHGYVCSGKEKIFSQRTLDNLFRVL</sequence>
<feature type="signal peptide" evidence="2">
    <location>
        <begin position="1"/>
        <end position="19"/>
    </location>
</feature>
<evidence type="ECO:0000313" key="5">
    <source>
        <dbReference type="Proteomes" id="UP001108240"/>
    </source>
</evidence>
<evidence type="ECO:0000256" key="2">
    <source>
        <dbReference type="SAM" id="SignalP"/>
    </source>
</evidence>
<dbReference type="Pfam" id="PF00079">
    <property type="entry name" value="Serpin"/>
    <property type="match status" value="1"/>
</dbReference>
<evidence type="ECO:0000259" key="3">
    <source>
        <dbReference type="SMART" id="SM00093"/>
    </source>
</evidence>
<dbReference type="SUPFAM" id="SSF56574">
    <property type="entry name" value="Serpins"/>
    <property type="match status" value="1"/>
</dbReference>
<dbReference type="InterPro" id="IPR036186">
    <property type="entry name" value="Serpin_sf"/>
</dbReference>
<dbReference type="GeneTree" id="ENSGT00940000158112"/>
<name>A0A8C1CS18_CYPCA</name>
<dbReference type="GO" id="GO:0005615">
    <property type="term" value="C:extracellular space"/>
    <property type="evidence" value="ECO:0007669"/>
    <property type="project" value="InterPro"/>
</dbReference>
<dbReference type="InterPro" id="IPR023795">
    <property type="entry name" value="Serpin_CS"/>
</dbReference>
<dbReference type="OMA" id="QEVNNWV"/>
<reference evidence="4" key="2">
    <citation type="submission" date="2025-09" db="UniProtKB">
        <authorList>
            <consortium name="Ensembl"/>
        </authorList>
    </citation>
    <scope>IDENTIFICATION</scope>
</reference>